<evidence type="ECO:0000256" key="2">
    <source>
        <dbReference type="ARBA" id="ARBA00009457"/>
    </source>
</evidence>
<dbReference type="PANTHER" id="PTHR10926:SF29">
    <property type="entry name" value="ALA-INTERACTING SUBUNIT 2-RELATED"/>
    <property type="match status" value="1"/>
</dbReference>
<organism evidence="8 10">
    <name type="scientific">Elaeis guineensis var. tenera</name>
    <name type="common">Oil palm</name>
    <dbReference type="NCBI Taxonomy" id="51953"/>
    <lineage>
        <taxon>Eukaryota</taxon>
        <taxon>Viridiplantae</taxon>
        <taxon>Streptophyta</taxon>
        <taxon>Embryophyta</taxon>
        <taxon>Tracheophyta</taxon>
        <taxon>Spermatophyta</taxon>
        <taxon>Magnoliopsida</taxon>
        <taxon>Liliopsida</taxon>
        <taxon>Arecaceae</taxon>
        <taxon>Arecoideae</taxon>
        <taxon>Cocoseae</taxon>
        <taxon>Elaeidinae</taxon>
        <taxon>Elaeis</taxon>
    </lineage>
</organism>
<proteinExistence type="inferred from homology"/>
<evidence type="ECO:0000313" key="8">
    <source>
        <dbReference type="Proteomes" id="UP000504607"/>
    </source>
</evidence>
<reference evidence="9 10" key="1">
    <citation type="submission" date="2025-04" db="UniProtKB">
        <authorList>
            <consortium name="RefSeq"/>
        </authorList>
    </citation>
    <scope>IDENTIFICATION</scope>
</reference>
<keyword evidence="4 7" id="KW-1133">Transmembrane helix</keyword>
<comment type="similarity">
    <text evidence="2 6">Belongs to the CDC50/LEM3 family.</text>
</comment>
<evidence type="ECO:0000256" key="3">
    <source>
        <dbReference type="ARBA" id="ARBA00022692"/>
    </source>
</evidence>
<protein>
    <recommendedName>
        <fullName evidence="6">ALA-interacting subunit</fullName>
    </recommendedName>
</protein>
<dbReference type="GO" id="GO:0005886">
    <property type="term" value="C:plasma membrane"/>
    <property type="evidence" value="ECO:0007669"/>
    <property type="project" value="TreeGrafter"/>
</dbReference>
<evidence type="ECO:0000313" key="9">
    <source>
        <dbReference type="RefSeq" id="XP_010923821.1"/>
    </source>
</evidence>
<dbReference type="RefSeq" id="XP_010923821.1">
    <property type="nucleotide sequence ID" value="XM_010925519.3"/>
</dbReference>
<dbReference type="KEGG" id="egu:105046792"/>
<name>A0A6I9RIM8_ELAGV</name>
<dbReference type="PANTHER" id="PTHR10926">
    <property type="entry name" value="CELL CYCLE CONTROL PROTEIN 50"/>
    <property type="match status" value="1"/>
</dbReference>
<keyword evidence="8" id="KW-1185">Reference proteome</keyword>
<gene>
    <name evidence="9 10" type="primary">LOC105046792</name>
</gene>
<dbReference type="GeneID" id="105046792"/>
<dbReference type="Proteomes" id="UP000504607">
    <property type="component" value="Chromosome 6"/>
</dbReference>
<dbReference type="Pfam" id="PF03381">
    <property type="entry name" value="CDC50"/>
    <property type="match status" value="1"/>
</dbReference>
<dbReference type="RefSeq" id="XP_010923822.1">
    <property type="nucleotide sequence ID" value="XM_010925520.3"/>
</dbReference>
<evidence type="ECO:0000256" key="1">
    <source>
        <dbReference type="ARBA" id="ARBA00004370"/>
    </source>
</evidence>
<dbReference type="PIRSF" id="PIRSF015840">
    <property type="entry name" value="DUF284_TM_euk"/>
    <property type="match status" value="1"/>
</dbReference>
<dbReference type="OrthoDB" id="340608at2759"/>
<sequence>MEMEGGSSSGSAGGTQTHHRFSPMRSRAFYRFTQQNLPACKPVLTPGWVIMTFLIMGIVFVPVGLVCLHASESVVEIVDRYDVECIPEAYRSNKVAYIKDSSISKNCNRTIKWQHPKDTSLFHPPALTSRVQKHMKAPIYIYYELDNYYQNHRRFVKSRNDKQLLYGLKYKDTSSCKPEESSNGLPIVPCGLIAWSLFNDSYAFVRDRGEMNVNRKNIAWKSDREHKFGKHVYPFNFQNGTLIGGGKLDPSIPLSDQEDLIVWMRTAALPTFRKLYGIIEEDIDADEIITVHLVNNYNTYSFGGKKKIVLTTSNWLGGKNGFLGMAYIAIGTSFVLISVLFALIHVKYPRPRGDPTYLSWNRKSNAS</sequence>
<dbReference type="GO" id="GO:0005783">
    <property type="term" value="C:endoplasmic reticulum"/>
    <property type="evidence" value="ECO:0007669"/>
    <property type="project" value="TreeGrafter"/>
</dbReference>
<dbReference type="AlphaFoldDB" id="A0A6I9RIM8"/>
<accession>A0A6I9RIM8</accession>
<evidence type="ECO:0000256" key="6">
    <source>
        <dbReference type="PIRNR" id="PIRNR015840"/>
    </source>
</evidence>
<evidence type="ECO:0000313" key="10">
    <source>
        <dbReference type="RefSeq" id="XP_010923822.1"/>
    </source>
</evidence>
<feature type="transmembrane region" description="Helical" evidence="7">
    <location>
        <begin position="322"/>
        <end position="344"/>
    </location>
</feature>
<dbReference type="GO" id="GO:0005794">
    <property type="term" value="C:Golgi apparatus"/>
    <property type="evidence" value="ECO:0007669"/>
    <property type="project" value="TreeGrafter"/>
</dbReference>
<keyword evidence="3 7" id="KW-0812">Transmembrane</keyword>
<keyword evidence="5 6" id="KW-0472">Membrane</keyword>
<evidence type="ECO:0000256" key="5">
    <source>
        <dbReference type="ARBA" id="ARBA00023136"/>
    </source>
</evidence>
<feature type="transmembrane region" description="Helical" evidence="7">
    <location>
        <begin position="48"/>
        <end position="70"/>
    </location>
</feature>
<evidence type="ECO:0000256" key="4">
    <source>
        <dbReference type="ARBA" id="ARBA00022989"/>
    </source>
</evidence>
<evidence type="ECO:0000256" key="7">
    <source>
        <dbReference type="SAM" id="Phobius"/>
    </source>
</evidence>
<comment type="subcellular location">
    <subcellularLocation>
        <location evidence="1">Membrane</location>
    </subcellularLocation>
</comment>
<dbReference type="InterPro" id="IPR005045">
    <property type="entry name" value="CDC50/LEM3_fam"/>
</dbReference>